<evidence type="ECO:0000313" key="7">
    <source>
        <dbReference type="Proteomes" id="UP001230908"/>
    </source>
</evidence>
<dbReference type="PANTHER" id="PTHR43776:SF7">
    <property type="entry name" value="D,D-DIPEPTIDE TRANSPORT ATP-BINDING PROTEIN DDPF-RELATED"/>
    <property type="match status" value="1"/>
</dbReference>
<keyword evidence="7" id="KW-1185">Reference proteome</keyword>
<dbReference type="PANTHER" id="PTHR43776">
    <property type="entry name" value="TRANSPORT ATP-BINDING PROTEIN"/>
    <property type="match status" value="1"/>
</dbReference>
<dbReference type="RefSeq" id="WP_308712550.1">
    <property type="nucleotide sequence ID" value="NZ_JAVHUY010000009.1"/>
</dbReference>
<evidence type="ECO:0000256" key="4">
    <source>
        <dbReference type="ARBA" id="ARBA00022840"/>
    </source>
</evidence>
<dbReference type="EMBL" id="JAVHUY010000009">
    <property type="protein sequence ID" value="MDQ7905279.1"/>
    <property type="molecule type" value="Genomic_DNA"/>
</dbReference>
<evidence type="ECO:0000256" key="1">
    <source>
        <dbReference type="ARBA" id="ARBA00005417"/>
    </source>
</evidence>
<dbReference type="PROSITE" id="PS50893">
    <property type="entry name" value="ABC_TRANSPORTER_2"/>
    <property type="match status" value="2"/>
</dbReference>
<keyword evidence="4 6" id="KW-0067">ATP-binding</keyword>
<evidence type="ECO:0000256" key="2">
    <source>
        <dbReference type="ARBA" id="ARBA00022448"/>
    </source>
</evidence>
<dbReference type="Pfam" id="PF00005">
    <property type="entry name" value="ABC_tran"/>
    <property type="match status" value="2"/>
</dbReference>
<dbReference type="InterPro" id="IPR003593">
    <property type="entry name" value="AAA+_ATPase"/>
</dbReference>
<dbReference type="CDD" id="cd03257">
    <property type="entry name" value="ABC_NikE_OppD_transporters"/>
    <property type="match status" value="2"/>
</dbReference>
<dbReference type="Gene3D" id="3.40.50.300">
    <property type="entry name" value="P-loop containing nucleotide triphosphate hydrolases"/>
    <property type="match status" value="2"/>
</dbReference>
<name>A0ABU0ZE01_9ACTN</name>
<dbReference type="InterPro" id="IPR017871">
    <property type="entry name" value="ABC_transporter-like_CS"/>
</dbReference>
<dbReference type="GO" id="GO:0005524">
    <property type="term" value="F:ATP binding"/>
    <property type="evidence" value="ECO:0007669"/>
    <property type="project" value="UniProtKB-KW"/>
</dbReference>
<feature type="domain" description="ABC transporter" evidence="5">
    <location>
        <begin position="281"/>
        <end position="524"/>
    </location>
</feature>
<dbReference type="Proteomes" id="UP001230908">
    <property type="component" value="Unassembled WGS sequence"/>
</dbReference>
<dbReference type="InterPro" id="IPR050319">
    <property type="entry name" value="ABC_transp_ATP-bind"/>
</dbReference>
<evidence type="ECO:0000313" key="6">
    <source>
        <dbReference type="EMBL" id="MDQ7905279.1"/>
    </source>
</evidence>
<dbReference type="SMART" id="SM00382">
    <property type="entry name" value="AAA"/>
    <property type="match status" value="2"/>
</dbReference>
<protein>
    <submittedName>
        <fullName evidence="6">ABC transporter ATP-binding protein</fullName>
    </submittedName>
</protein>
<proteinExistence type="inferred from homology"/>
<comment type="caution">
    <text evidence="6">The sequence shown here is derived from an EMBL/GenBank/DDBJ whole genome shotgun (WGS) entry which is preliminary data.</text>
</comment>
<reference evidence="6 7" key="1">
    <citation type="submission" date="2023-08" db="EMBL/GenBank/DDBJ databases">
        <title>Phytohabitans sansha sp. nov., isolated from marine sediment.</title>
        <authorList>
            <person name="Zhao Y."/>
            <person name="Yi K."/>
        </authorList>
    </citation>
    <scope>NUCLEOTIDE SEQUENCE [LARGE SCALE GENOMIC DNA]</scope>
    <source>
        <strain evidence="6 7">ZYX-F-186</strain>
    </source>
</reference>
<evidence type="ECO:0000259" key="5">
    <source>
        <dbReference type="PROSITE" id="PS50893"/>
    </source>
</evidence>
<evidence type="ECO:0000256" key="3">
    <source>
        <dbReference type="ARBA" id="ARBA00022741"/>
    </source>
</evidence>
<gene>
    <name evidence="6" type="ORF">RB614_12160</name>
</gene>
<keyword evidence="2" id="KW-0813">Transport</keyword>
<accession>A0ABU0ZE01</accession>
<dbReference type="InterPro" id="IPR027417">
    <property type="entry name" value="P-loop_NTPase"/>
</dbReference>
<dbReference type="InterPro" id="IPR003439">
    <property type="entry name" value="ABC_transporter-like_ATP-bd"/>
</dbReference>
<comment type="similarity">
    <text evidence="1">Belongs to the ABC transporter superfamily.</text>
</comment>
<organism evidence="6 7">
    <name type="scientific">Phytohabitans maris</name>
    <dbReference type="NCBI Taxonomy" id="3071409"/>
    <lineage>
        <taxon>Bacteria</taxon>
        <taxon>Bacillati</taxon>
        <taxon>Actinomycetota</taxon>
        <taxon>Actinomycetes</taxon>
        <taxon>Micromonosporales</taxon>
        <taxon>Micromonosporaceae</taxon>
    </lineage>
</organism>
<dbReference type="SUPFAM" id="SSF52540">
    <property type="entry name" value="P-loop containing nucleoside triphosphate hydrolases"/>
    <property type="match status" value="2"/>
</dbReference>
<feature type="domain" description="ABC transporter" evidence="5">
    <location>
        <begin position="14"/>
        <end position="259"/>
    </location>
</feature>
<dbReference type="PROSITE" id="PS00211">
    <property type="entry name" value="ABC_TRANSPORTER_1"/>
    <property type="match status" value="2"/>
</dbReference>
<keyword evidence="3" id="KW-0547">Nucleotide-binding</keyword>
<sequence length="533" mass="55878">MTGPTPEAVDRPAVEVRGLRVVAGAGRPIVDDVSFTVHPGHFLAVIGESGSGKTTTALALLGFANPGTAITGGAVRIAGEPMLGRAEPQIRRLRAQLVSYVPQDPAQALNPARRVGTQLTEILRAHGRAASADKAVSRALEHARLPGDRAFLRRFPHQLSGGQRQRVVIAQALVLDPAVVVLDEPTTGLDTATQHEFLAHLDRLRAETGAAMVYVTHDIAAVAPLADRIAVLHAGRLVEHGPTGTVLARPATAQARDLIAAVPNPRRRARVGAPAPAGALLRVRGLTATHRGAGRRVVAASAVDIDLPAGACLALVGESGSGKTTIGRCVAGLHRPDAGTIVLDGESLARTARGRSQDQCRAIQIVFQSASESLNPRRTVGAELTRVLRHFDTAGPGGVRGRIGELLGSVRLPPAVAGRYPGQLSGGEKQRAAIARALAANPQVLVCDEITSALDVSVQATILDLLTELRRRLDLTLLFITHDLGVVATIADRVALLHHGRIEASGPTNQILHDDPHPLARRLLAAAPSLHRG</sequence>